<evidence type="ECO:0000256" key="1">
    <source>
        <dbReference type="ARBA" id="ARBA00007345"/>
    </source>
</evidence>
<dbReference type="GO" id="GO:0019843">
    <property type="term" value="F:rRNA binding"/>
    <property type="evidence" value="ECO:0007669"/>
    <property type="project" value="UniProtKB-UniRule"/>
</dbReference>
<keyword evidence="3 7" id="KW-0694">RNA-binding</keyword>
<dbReference type="GO" id="GO:0003735">
    <property type="term" value="F:structural constituent of ribosome"/>
    <property type="evidence" value="ECO:0007669"/>
    <property type="project" value="InterPro"/>
</dbReference>
<evidence type="ECO:0000256" key="7">
    <source>
        <dbReference type="HAMAP-Rule" id="MF_00531"/>
    </source>
</evidence>
<dbReference type="InterPro" id="IPR020934">
    <property type="entry name" value="Ribosomal_uS19_CS"/>
</dbReference>
<gene>
    <name evidence="7" type="primary">rpsS</name>
    <name evidence="9" type="ORF">UT92_C0003G0004</name>
</gene>
<dbReference type="PROSITE" id="PS00323">
    <property type="entry name" value="RIBOSOMAL_S19"/>
    <property type="match status" value="1"/>
</dbReference>
<evidence type="ECO:0000256" key="2">
    <source>
        <dbReference type="ARBA" id="ARBA00022730"/>
    </source>
</evidence>
<dbReference type="GO" id="GO:0015935">
    <property type="term" value="C:small ribosomal subunit"/>
    <property type="evidence" value="ECO:0007669"/>
    <property type="project" value="InterPro"/>
</dbReference>
<dbReference type="GO" id="GO:0005737">
    <property type="term" value="C:cytoplasm"/>
    <property type="evidence" value="ECO:0007669"/>
    <property type="project" value="UniProtKB-ARBA"/>
</dbReference>
<dbReference type="PIRSF" id="PIRSF002144">
    <property type="entry name" value="Ribosomal_S19"/>
    <property type="match status" value="1"/>
</dbReference>
<dbReference type="Proteomes" id="UP000034489">
    <property type="component" value="Unassembled WGS sequence"/>
</dbReference>
<keyword evidence="4 7" id="KW-0689">Ribosomal protein</keyword>
<dbReference type="HAMAP" id="MF_00531">
    <property type="entry name" value="Ribosomal_uS19"/>
    <property type="match status" value="1"/>
</dbReference>
<evidence type="ECO:0000256" key="5">
    <source>
        <dbReference type="ARBA" id="ARBA00023274"/>
    </source>
</evidence>
<name>A0A0G0S043_9BACT</name>
<dbReference type="Gene3D" id="3.30.860.10">
    <property type="entry name" value="30s Ribosomal Protein S19, Chain A"/>
    <property type="match status" value="1"/>
</dbReference>
<keyword evidence="2 7" id="KW-0699">rRNA-binding</keyword>
<comment type="similarity">
    <text evidence="1 7 8">Belongs to the universal ribosomal protein uS19 family.</text>
</comment>
<dbReference type="NCBIfam" id="TIGR01050">
    <property type="entry name" value="rpsS_bact"/>
    <property type="match status" value="1"/>
</dbReference>
<reference evidence="9 10" key="1">
    <citation type="journal article" date="2015" name="Nature">
        <title>rRNA introns, odd ribosomes, and small enigmatic genomes across a large radiation of phyla.</title>
        <authorList>
            <person name="Brown C.T."/>
            <person name="Hug L.A."/>
            <person name="Thomas B.C."/>
            <person name="Sharon I."/>
            <person name="Castelle C.J."/>
            <person name="Singh A."/>
            <person name="Wilkins M.J."/>
            <person name="Williams K.H."/>
            <person name="Banfield J.F."/>
        </authorList>
    </citation>
    <scope>NUCLEOTIDE SEQUENCE [LARGE SCALE GENOMIC DNA]</scope>
</reference>
<comment type="function">
    <text evidence="7">Protein S19 forms a complex with S13 that binds strongly to the 16S ribosomal RNA.</text>
</comment>
<evidence type="ECO:0000256" key="6">
    <source>
        <dbReference type="ARBA" id="ARBA00035163"/>
    </source>
</evidence>
<comment type="caution">
    <text evidence="9">The sequence shown here is derived from an EMBL/GenBank/DDBJ whole genome shotgun (WGS) entry which is preliminary data.</text>
</comment>
<evidence type="ECO:0000313" key="10">
    <source>
        <dbReference type="Proteomes" id="UP000034489"/>
    </source>
</evidence>
<evidence type="ECO:0000256" key="8">
    <source>
        <dbReference type="RuleBase" id="RU003485"/>
    </source>
</evidence>
<protein>
    <recommendedName>
        <fullName evidence="6 7">Small ribosomal subunit protein uS19</fullName>
    </recommendedName>
</protein>
<keyword evidence="5 7" id="KW-0687">Ribonucleoprotein</keyword>
<dbReference type="GO" id="GO:0006412">
    <property type="term" value="P:translation"/>
    <property type="evidence" value="ECO:0007669"/>
    <property type="project" value="UniProtKB-UniRule"/>
</dbReference>
<sequence length="94" mass="10672">MARSSKKGPYIDKKLLKKIMAQKEGNKKEPIKTWARSSMVAPEFVNHTFSIHNGRTFINVFISEPMVGHRLGEFAPTRTFRGHGKITEKSSAKK</sequence>
<dbReference type="FunFam" id="3.30.860.10:FF:000001">
    <property type="entry name" value="30S ribosomal protein S19"/>
    <property type="match status" value="1"/>
</dbReference>
<dbReference type="InterPro" id="IPR005732">
    <property type="entry name" value="Ribosomal_uS19_bac-type"/>
</dbReference>
<organism evidence="9 10">
    <name type="scientific">Candidatus Curtissbacteria bacterium GW2011_GWA1_40_24</name>
    <dbReference type="NCBI Taxonomy" id="1618406"/>
    <lineage>
        <taxon>Bacteria</taxon>
        <taxon>Candidatus Curtissiibacteriota</taxon>
    </lineage>
</organism>
<dbReference type="InterPro" id="IPR002222">
    <property type="entry name" value="Ribosomal_uS19"/>
</dbReference>
<dbReference type="EMBL" id="LBYQ01000003">
    <property type="protein sequence ID" value="KKR55586.1"/>
    <property type="molecule type" value="Genomic_DNA"/>
</dbReference>
<dbReference type="PATRIC" id="fig|1618406.3.peg.87"/>
<dbReference type="PANTHER" id="PTHR11880">
    <property type="entry name" value="RIBOSOMAL PROTEIN S19P FAMILY MEMBER"/>
    <property type="match status" value="1"/>
</dbReference>
<dbReference type="PRINTS" id="PR00975">
    <property type="entry name" value="RIBOSOMALS19"/>
</dbReference>
<evidence type="ECO:0000313" key="9">
    <source>
        <dbReference type="EMBL" id="KKR55586.1"/>
    </source>
</evidence>
<evidence type="ECO:0000256" key="3">
    <source>
        <dbReference type="ARBA" id="ARBA00022884"/>
    </source>
</evidence>
<dbReference type="SUPFAM" id="SSF54570">
    <property type="entry name" value="Ribosomal protein S19"/>
    <property type="match status" value="1"/>
</dbReference>
<dbReference type="PANTHER" id="PTHR11880:SF8">
    <property type="entry name" value="SMALL RIBOSOMAL SUBUNIT PROTEIN US19M"/>
    <property type="match status" value="1"/>
</dbReference>
<dbReference type="Pfam" id="PF00203">
    <property type="entry name" value="Ribosomal_S19"/>
    <property type="match status" value="1"/>
</dbReference>
<dbReference type="AlphaFoldDB" id="A0A0G0S043"/>
<dbReference type="InterPro" id="IPR023575">
    <property type="entry name" value="Ribosomal_uS19_SF"/>
</dbReference>
<dbReference type="GO" id="GO:0000028">
    <property type="term" value="P:ribosomal small subunit assembly"/>
    <property type="evidence" value="ECO:0007669"/>
    <property type="project" value="TreeGrafter"/>
</dbReference>
<evidence type="ECO:0000256" key="4">
    <source>
        <dbReference type="ARBA" id="ARBA00022980"/>
    </source>
</evidence>
<proteinExistence type="inferred from homology"/>
<accession>A0A0G0S043</accession>